<feature type="compositionally biased region" description="Basic and acidic residues" evidence="1">
    <location>
        <begin position="389"/>
        <end position="398"/>
    </location>
</feature>
<dbReference type="PANTHER" id="PTHR33700">
    <property type="entry name" value="MYB-LIKE PROTEIN X"/>
    <property type="match status" value="1"/>
</dbReference>
<feature type="region of interest" description="Disordered" evidence="1">
    <location>
        <begin position="108"/>
        <end position="273"/>
    </location>
</feature>
<evidence type="ECO:0000313" key="2">
    <source>
        <dbReference type="EMBL" id="KAK6120990.1"/>
    </source>
</evidence>
<feature type="region of interest" description="Disordered" evidence="1">
    <location>
        <begin position="339"/>
        <end position="417"/>
    </location>
</feature>
<feature type="compositionally biased region" description="Acidic residues" evidence="1">
    <location>
        <begin position="141"/>
        <end position="171"/>
    </location>
</feature>
<feature type="compositionally biased region" description="Basic and acidic residues" evidence="1">
    <location>
        <begin position="108"/>
        <end position="117"/>
    </location>
</feature>
<evidence type="ECO:0000313" key="3">
    <source>
        <dbReference type="Proteomes" id="UP001318860"/>
    </source>
</evidence>
<feature type="compositionally biased region" description="Basic and acidic residues" evidence="1">
    <location>
        <begin position="172"/>
        <end position="183"/>
    </location>
</feature>
<sequence length="417" mass="46516">MYIRTGLSHAFKLNRLGIIKSINEQSKPSKSLNQEIPEKHGEIIRKKNCFTYNVGVDLLCRFAVEIGVFTKMGFFTKEFEEIDAKASLSKRDNGGFIKLGRKDIHPRVEEIMTKNEPHDEEAEDDENTEEEVQENKHEEVENLDAEVDREEDILDDEREDGVENETEEKDSDEAREVLYKADDASSAVTHDTRIETIQNVNERVNNSNERPGNTLEQETKETYSVEGGELAKSENPSNESTLDDLLNGSPPNSTLIEVSNSNIDTRNSTTEVTTRNPNLSLQNVTRSESGLNQGSEFPTIALEQAKNSTLDSNSIGDAKSKSNFEEFSNSSALVKIAKSEGSVEVGNETNSATEKNEKLDLIDGTDEVLESPVTENLEETQADNVDLSDSEKNVRMDLDTLPEIQTEGTNSEDIEAE</sequence>
<accession>A0ABR0UFL2</accession>
<dbReference type="PANTHER" id="PTHR33700:SF4">
    <property type="entry name" value="MYB-LIKE PROTEIN X"/>
    <property type="match status" value="1"/>
</dbReference>
<feature type="compositionally biased region" description="Acidic residues" evidence="1">
    <location>
        <begin position="118"/>
        <end position="132"/>
    </location>
</feature>
<dbReference type="Proteomes" id="UP001318860">
    <property type="component" value="Unassembled WGS sequence"/>
</dbReference>
<comment type="caution">
    <text evidence="2">The sequence shown here is derived from an EMBL/GenBank/DDBJ whole genome shotgun (WGS) entry which is preliminary data.</text>
</comment>
<keyword evidence="3" id="KW-1185">Reference proteome</keyword>
<feature type="compositionally biased region" description="Low complexity" evidence="1">
    <location>
        <begin position="199"/>
        <end position="210"/>
    </location>
</feature>
<reference evidence="2 3" key="1">
    <citation type="journal article" date="2021" name="Comput. Struct. Biotechnol. J.">
        <title>De novo genome assembly of the potent medicinal plant Rehmannia glutinosa using nanopore technology.</title>
        <authorList>
            <person name="Ma L."/>
            <person name="Dong C."/>
            <person name="Song C."/>
            <person name="Wang X."/>
            <person name="Zheng X."/>
            <person name="Niu Y."/>
            <person name="Chen S."/>
            <person name="Feng W."/>
        </authorList>
    </citation>
    <scope>NUCLEOTIDE SEQUENCE [LARGE SCALE GENOMIC DNA]</scope>
    <source>
        <strain evidence="2">DH-2019</strain>
    </source>
</reference>
<protein>
    <submittedName>
        <fullName evidence="2">Uncharacterized protein</fullName>
    </submittedName>
</protein>
<feature type="compositionally biased region" description="Polar residues" evidence="1">
    <location>
        <begin position="249"/>
        <end position="273"/>
    </location>
</feature>
<evidence type="ECO:0000256" key="1">
    <source>
        <dbReference type="SAM" id="MobiDB-lite"/>
    </source>
</evidence>
<proteinExistence type="predicted"/>
<organism evidence="2 3">
    <name type="scientific">Rehmannia glutinosa</name>
    <name type="common">Chinese foxglove</name>
    <dbReference type="NCBI Taxonomy" id="99300"/>
    <lineage>
        <taxon>Eukaryota</taxon>
        <taxon>Viridiplantae</taxon>
        <taxon>Streptophyta</taxon>
        <taxon>Embryophyta</taxon>
        <taxon>Tracheophyta</taxon>
        <taxon>Spermatophyta</taxon>
        <taxon>Magnoliopsida</taxon>
        <taxon>eudicotyledons</taxon>
        <taxon>Gunneridae</taxon>
        <taxon>Pentapetalae</taxon>
        <taxon>asterids</taxon>
        <taxon>lamiids</taxon>
        <taxon>Lamiales</taxon>
        <taxon>Orobanchaceae</taxon>
        <taxon>Rehmannieae</taxon>
        <taxon>Rehmannia</taxon>
    </lineage>
</organism>
<name>A0ABR0UFL2_REHGL</name>
<gene>
    <name evidence="2" type="ORF">DH2020_045260</name>
</gene>
<dbReference type="EMBL" id="JABTTQ020002950">
    <property type="protein sequence ID" value="KAK6120990.1"/>
    <property type="molecule type" value="Genomic_DNA"/>
</dbReference>